<keyword evidence="6" id="KW-0539">Nucleus</keyword>
<dbReference type="InterPro" id="IPR026896">
    <property type="entry name" value="CSTF_C"/>
</dbReference>
<name>A0A7R9J3S7_TIMCA</name>
<evidence type="ECO:0000256" key="3">
    <source>
        <dbReference type="ARBA" id="ARBA00022664"/>
    </source>
</evidence>
<reference evidence="10" key="1">
    <citation type="submission" date="2020-11" db="EMBL/GenBank/DDBJ databases">
        <authorList>
            <person name="Tran Van P."/>
        </authorList>
    </citation>
    <scope>NUCLEOTIDE SEQUENCE</scope>
</reference>
<dbReference type="Gene3D" id="1.25.40.630">
    <property type="match status" value="1"/>
</dbReference>
<dbReference type="GO" id="GO:0031124">
    <property type="term" value="P:mRNA 3'-end processing"/>
    <property type="evidence" value="ECO:0007669"/>
    <property type="project" value="InterPro"/>
</dbReference>
<dbReference type="InterPro" id="IPR012677">
    <property type="entry name" value="Nucleotide-bd_a/b_plait_sf"/>
</dbReference>
<evidence type="ECO:0000256" key="1">
    <source>
        <dbReference type="ARBA" id="ARBA00004123"/>
    </source>
</evidence>
<dbReference type="GO" id="GO:0003729">
    <property type="term" value="F:mRNA binding"/>
    <property type="evidence" value="ECO:0007669"/>
    <property type="project" value="TreeGrafter"/>
</dbReference>
<dbReference type="FunFam" id="3.30.70.330:FF:000061">
    <property type="entry name" value="cleavage stimulation factor subunit 2 isoform X1"/>
    <property type="match status" value="1"/>
</dbReference>
<dbReference type="FunFam" id="1.10.20.70:FF:000001">
    <property type="entry name" value="Cleavage stimulation factor subunit 2"/>
    <property type="match status" value="1"/>
</dbReference>
<dbReference type="FunFam" id="1.25.40.630:FF:000001">
    <property type="entry name" value="Cleavage stimulation factor subunit 2"/>
    <property type="match status" value="1"/>
</dbReference>
<dbReference type="PROSITE" id="PS50102">
    <property type="entry name" value="RRM"/>
    <property type="match status" value="1"/>
</dbReference>
<dbReference type="PANTHER" id="PTHR45735">
    <property type="entry name" value="CLEAVAGE STIMULATION FACTOR SUBUNIT 2"/>
    <property type="match status" value="1"/>
</dbReference>
<feature type="region of interest" description="Disordered" evidence="8">
    <location>
        <begin position="400"/>
        <end position="419"/>
    </location>
</feature>
<dbReference type="EMBL" id="OE180824">
    <property type="protein sequence ID" value="CAD7572050.1"/>
    <property type="molecule type" value="Genomic_DNA"/>
</dbReference>
<feature type="compositionally biased region" description="Low complexity" evidence="8">
    <location>
        <begin position="503"/>
        <end position="523"/>
    </location>
</feature>
<evidence type="ECO:0000256" key="7">
    <source>
        <dbReference type="PROSITE-ProRule" id="PRU00176"/>
    </source>
</evidence>
<evidence type="ECO:0000256" key="2">
    <source>
        <dbReference type="ARBA" id="ARBA00022553"/>
    </source>
</evidence>
<dbReference type="SUPFAM" id="SSF54928">
    <property type="entry name" value="RNA-binding domain, RBD"/>
    <property type="match status" value="1"/>
</dbReference>
<comment type="subcellular location">
    <subcellularLocation>
        <location evidence="1">Nucleus</location>
    </subcellularLocation>
</comment>
<protein>
    <submittedName>
        <fullName evidence="10">(California timema) hypothetical protein</fullName>
    </submittedName>
</protein>
<dbReference type="AlphaFoldDB" id="A0A7R9J3S7"/>
<keyword evidence="4" id="KW-0677">Repeat</keyword>
<dbReference type="Gene3D" id="1.10.20.70">
    <property type="entry name" value="Transcription termination and cleavage factor, C-terminal domain"/>
    <property type="match status" value="1"/>
</dbReference>
<evidence type="ECO:0000313" key="10">
    <source>
        <dbReference type="EMBL" id="CAD7572050.1"/>
    </source>
</evidence>
<dbReference type="InterPro" id="IPR035979">
    <property type="entry name" value="RBD_domain_sf"/>
</dbReference>
<dbReference type="InterPro" id="IPR038192">
    <property type="entry name" value="CSTF_C_sf"/>
</dbReference>
<dbReference type="Gene3D" id="3.30.70.330">
    <property type="match status" value="1"/>
</dbReference>
<keyword evidence="5 7" id="KW-0694">RNA-binding</keyword>
<evidence type="ECO:0000256" key="8">
    <source>
        <dbReference type="SAM" id="MobiDB-lite"/>
    </source>
</evidence>
<evidence type="ECO:0000256" key="5">
    <source>
        <dbReference type="ARBA" id="ARBA00022884"/>
    </source>
</evidence>
<feature type="compositionally biased region" description="Pro residues" evidence="8">
    <location>
        <begin position="400"/>
        <end position="411"/>
    </location>
</feature>
<evidence type="ECO:0000256" key="6">
    <source>
        <dbReference type="ARBA" id="ARBA00023242"/>
    </source>
</evidence>
<dbReference type="InterPro" id="IPR025742">
    <property type="entry name" value="CSTF2_hinge"/>
</dbReference>
<keyword evidence="3" id="KW-0507">mRNA processing</keyword>
<evidence type="ECO:0000259" key="9">
    <source>
        <dbReference type="PROSITE" id="PS50102"/>
    </source>
</evidence>
<dbReference type="Pfam" id="PF14304">
    <property type="entry name" value="CSTF_C"/>
    <property type="match status" value="1"/>
</dbReference>
<feature type="compositionally biased region" description="Basic and acidic residues" evidence="8">
    <location>
        <begin position="424"/>
        <end position="435"/>
    </location>
</feature>
<keyword evidence="2" id="KW-0597">Phosphoprotein</keyword>
<feature type="domain" description="RRM" evidence="9">
    <location>
        <begin position="103"/>
        <end position="181"/>
    </location>
</feature>
<dbReference type="PRINTS" id="PR01217">
    <property type="entry name" value="PRICHEXTENSN"/>
</dbReference>
<evidence type="ECO:0000256" key="4">
    <source>
        <dbReference type="ARBA" id="ARBA00022737"/>
    </source>
</evidence>
<dbReference type="InterPro" id="IPR000504">
    <property type="entry name" value="RRM_dom"/>
</dbReference>
<sequence length="590" mass="64871">MRLLDIRSPAECGIHLIPEWIPTLGDKCVVGFERTGFRTIGDPLRRLATVVCMKGPGKDCSLEEVNRISDCHIPNDHLETLCQTVSSQADGVNESTWNFGHHGCLTVGNIPYEATEEKLKDIFSEVGPVLSFKLVYDRETGKPKGYGFCEYKDQETALSAMRNLNGYEIGGRTLRVDNACTEKSRMEMQSLLQGPTVEENPYGEAVQAEKAPEAISKAVASLPPEQMFELMKQMKMCVQSNPNEARTMLLRNPQLAYALLQAQVVMRIVDPHVAVSMLHKANPVPQVYMPSDKPTVVSVPTPVPAPVMPAVVPLPVPIPTPVSAPVAMTQEDSWPAASMPAANMPPLPAAGPNRNMPLPALAQNQPPPVFGGGDVDHRTMDLRMSRSMGDQDLRIMQPVPPTIIPQQPIPVPQQSRDPRELREAFPPEHFPRDPRSTIPERFPPRDPRERGGDPRERGGDPRDRVGDPRERMEPRADPRDRIDPRERMDPRERADPRERVDPRTGSAPVGVAGPRPAVPAIPGMGPRPNPIGMGLSGSSIVAAGASDQEKAALIMQVLQLSDEQIAMLPPEQRQSILVLKEQIAKSTQRP</sequence>
<dbReference type="SMART" id="SM00360">
    <property type="entry name" value="RRM"/>
    <property type="match status" value="1"/>
</dbReference>
<proteinExistence type="predicted"/>
<feature type="compositionally biased region" description="Basic and acidic residues" evidence="8">
    <location>
        <begin position="442"/>
        <end position="502"/>
    </location>
</feature>
<gene>
    <name evidence="10" type="ORF">TCMB3V08_LOCUS4708</name>
</gene>
<dbReference type="PANTHER" id="PTHR45735:SF2">
    <property type="entry name" value="CLEAVAGE STIMULATION FACTOR SUBUNIT 2"/>
    <property type="match status" value="1"/>
</dbReference>
<accession>A0A7R9J3S7</accession>
<dbReference type="GO" id="GO:0005847">
    <property type="term" value="C:mRNA cleavage and polyadenylation specificity factor complex"/>
    <property type="evidence" value="ECO:0007669"/>
    <property type="project" value="TreeGrafter"/>
</dbReference>
<organism evidence="10">
    <name type="scientific">Timema californicum</name>
    <name type="common">California timema</name>
    <name type="synonym">Walking stick</name>
    <dbReference type="NCBI Taxonomy" id="61474"/>
    <lineage>
        <taxon>Eukaryota</taxon>
        <taxon>Metazoa</taxon>
        <taxon>Ecdysozoa</taxon>
        <taxon>Arthropoda</taxon>
        <taxon>Hexapoda</taxon>
        <taxon>Insecta</taxon>
        <taxon>Pterygota</taxon>
        <taxon>Neoptera</taxon>
        <taxon>Polyneoptera</taxon>
        <taxon>Phasmatodea</taxon>
        <taxon>Timematodea</taxon>
        <taxon>Timematoidea</taxon>
        <taxon>Timematidae</taxon>
        <taxon>Timema</taxon>
    </lineage>
</organism>
<feature type="region of interest" description="Disordered" evidence="8">
    <location>
        <begin position="424"/>
        <end position="525"/>
    </location>
</feature>
<dbReference type="Pfam" id="PF00076">
    <property type="entry name" value="RRM_1"/>
    <property type="match status" value="1"/>
</dbReference>
<dbReference type="Pfam" id="PF14327">
    <property type="entry name" value="CSTF2_hinge"/>
    <property type="match status" value="1"/>
</dbReference>